<evidence type="ECO:0000313" key="2">
    <source>
        <dbReference type="EMBL" id="CZR52358.1"/>
    </source>
</evidence>
<dbReference type="Proteomes" id="UP000184330">
    <property type="component" value="Unassembled WGS sequence"/>
</dbReference>
<accession>A0A1L7WHV7</accession>
<dbReference type="EMBL" id="FJOG01000002">
    <property type="protein sequence ID" value="CZR52358.1"/>
    <property type="molecule type" value="Genomic_DNA"/>
</dbReference>
<evidence type="ECO:0000313" key="3">
    <source>
        <dbReference type="Proteomes" id="UP000184330"/>
    </source>
</evidence>
<dbReference type="Pfam" id="PF07350">
    <property type="entry name" value="Gig2-like"/>
    <property type="match status" value="1"/>
</dbReference>
<dbReference type="SUPFAM" id="SSF51197">
    <property type="entry name" value="Clavaminate synthase-like"/>
    <property type="match status" value="1"/>
</dbReference>
<sequence>MADIILPPLTRRLSITSMTSTQASRREFNRLQKNATEGHLGQVWSDLKLDLPMPLEKRFVDLKKRLVIPENYEAVQASWDRLRAVLKEKATEIEATGPDYIPTVDFDSIGADGAWPKDIADLMKSRGCCVVRGVVSRDQALKWKADLIAYVKRHPGVAGIPAPAQDPQIWKVYWTKPQVEGRTHPNMIKVQVAMSKLYSCDEHTEVDLTSQALYADRFRVRHPGEAGTLPHHLDNGSIERWEDEENSQTFRAIWEGRWEEYDAFDMNHRAEACIDLYGGPGACSVFRSLQGWLSLADNGPKCGTIELLPDIKLSTAYILLRPFFDANNKLDMESTYFYGADPGFGQVVKPTWHPDLALSKTVVAAPKAAPGDYVFWHCDMVHKVEEKHEGTSDSSVMYIPVVPLQAYNITNLVEQREAFLAGVPPPDMVSKDREETEDKHEDRGRPENILTVEGKRIFGLEPFDVKEEGLTRGQRAIRQLANEALGFDVPETSPSPVSSADSAVAGLHQCECGHEHDLVSDSD</sequence>
<dbReference type="OrthoDB" id="8249012at2759"/>
<dbReference type="Gene3D" id="2.60.120.330">
    <property type="entry name" value="B-lactam Antibiotic, Isopenicillin N Synthase, Chain"/>
    <property type="match status" value="1"/>
</dbReference>
<organism evidence="2 3">
    <name type="scientific">Phialocephala subalpina</name>
    <dbReference type="NCBI Taxonomy" id="576137"/>
    <lineage>
        <taxon>Eukaryota</taxon>
        <taxon>Fungi</taxon>
        <taxon>Dikarya</taxon>
        <taxon>Ascomycota</taxon>
        <taxon>Pezizomycotina</taxon>
        <taxon>Leotiomycetes</taxon>
        <taxon>Helotiales</taxon>
        <taxon>Mollisiaceae</taxon>
        <taxon>Phialocephala</taxon>
        <taxon>Phialocephala fortinii species complex</taxon>
    </lineage>
</organism>
<dbReference type="PANTHER" id="PTHR30613">
    <property type="entry name" value="UNCHARACTERIZED PROTEIN YBIU-RELATED"/>
    <property type="match status" value="1"/>
</dbReference>
<feature type="compositionally biased region" description="Basic and acidic residues" evidence="1">
    <location>
        <begin position="429"/>
        <end position="446"/>
    </location>
</feature>
<dbReference type="AlphaFoldDB" id="A0A1L7WHV7"/>
<reference evidence="2 3" key="1">
    <citation type="submission" date="2016-03" db="EMBL/GenBank/DDBJ databases">
        <authorList>
            <person name="Ploux O."/>
        </authorList>
    </citation>
    <scope>NUCLEOTIDE SEQUENCE [LARGE SCALE GENOMIC DNA]</scope>
    <source>
        <strain evidence="2 3">UAMH 11012</strain>
    </source>
</reference>
<dbReference type="STRING" id="576137.A0A1L7WHV7"/>
<protein>
    <recommendedName>
        <fullName evidence="4">DUF1479 domain protein</fullName>
    </recommendedName>
</protein>
<dbReference type="PANTHER" id="PTHR30613:SF1">
    <property type="entry name" value="DUF1479 DOMAIN PROTEIN (AFU_ORTHOLOGUE AFUA_5G09280)"/>
    <property type="match status" value="1"/>
</dbReference>
<name>A0A1L7WHV7_9HELO</name>
<evidence type="ECO:0000256" key="1">
    <source>
        <dbReference type="SAM" id="MobiDB-lite"/>
    </source>
</evidence>
<evidence type="ECO:0008006" key="4">
    <source>
        <dbReference type="Google" id="ProtNLM"/>
    </source>
</evidence>
<gene>
    <name evidence="2" type="ORF">PAC_02235</name>
</gene>
<dbReference type="InterPro" id="IPR010856">
    <property type="entry name" value="Gig2-like"/>
</dbReference>
<keyword evidence="3" id="KW-1185">Reference proteome</keyword>
<feature type="region of interest" description="Disordered" evidence="1">
    <location>
        <begin position="423"/>
        <end position="446"/>
    </location>
</feature>
<proteinExistence type="predicted"/>
<dbReference type="InterPro" id="IPR027443">
    <property type="entry name" value="IPNS-like_sf"/>
</dbReference>